<organism evidence="1 2">
    <name type="scientific">Rotaria magnacalcarata</name>
    <dbReference type="NCBI Taxonomy" id="392030"/>
    <lineage>
        <taxon>Eukaryota</taxon>
        <taxon>Metazoa</taxon>
        <taxon>Spiralia</taxon>
        <taxon>Gnathifera</taxon>
        <taxon>Rotifera</taxon>
        <taxon>Eurotatoria</taxon>
        <taxon>Bdelloidea</taxon>
        <taxon>Philodinida</taxon>
        <taxon>Philodinidae</taxon>
        <taxon>Rotaria</taxon>
    </lineage>
</organism>
<dbReference type="PROSITE" id="PS50293">
    <property type="entry name" value="TPR_REGION"/>
    <property type="match status" value="1"/>
</dbReference>
<dbReference type="AlphaFoldDB" id="A0A820R6Z0"/>
<proteinExistence type="predicted"/>
<dbReference type="Gene3D" id="1.25.40.10">
    <property type="entry name" value="Tetratricopeptide repeat domain"/>
    <property type="match status" value="1"/>
</dbReference>
<accession>A0A820R6Z0</accession>
<sequence length="92" mass="10581">SLEFQERALKFWTQVSSIQYNQHHIANTHVHLGAGYRHLGQLDLALKHLLIAVELQSPTTSLTFAYNEIAITYRDKGDNRLALDYFLKALEI</sequence>
<dbReference type="Proteomes" id="UP000663842">
    <property type="component" value="Unassembled WGS sequence"/>
</dbReference>
<dbReference type="InterPro" id="IPR011990">
    <property type="entry name" value="TPR-like_helical_dom_sf"/>
</dbReference>
<comment type="caution">
    <text evidence="1">The sequence shown here is derived from an EMBL/GenBank/DDBJ whole genome shotgun (WGS) entry which is preliminary data.</text>
</comment>
<evidence type="ECO:0000313" key="1">
    <source>
        <dbReference type="EMBL" id="CAF4432870.1"/>
    </source>
</evidence>
<name>A0A820R6Z0_9BILA</name>
<evidence type="ECO:0000313" key="2">
    <source>
        <dbReference type="Proteomes" id="UP000663842"/>
    </source>
</evidence>
<feature type="non-terminal residue" evidence="1">
    <location>
        <position position="1"/>
    </location>
</feature>
<dbReference type="SUPFAM" id="SSF48452">
    <property type="entry name" value="TPR-like"/>
    <property type="match status" value="1"/>
</dbReference>
<gene>
    <name evidence="1" type="ORF">UXM345_LOCUS39014</name>
</gene>
<dbReference type="EMBL" id="CAJOBF010035680">
    <property type="protein sequence ID" value="CAF4432870.1"/>
    <property type="molecule type" value="Genomic_DNA"/>
</dbReference>
<reference evidence="1" key="1">
    <citation type="submission" date="2021-02" db="EMBL/GenBank/DDBJ databases">
        <authorList>
            <person name="Nowell W R."/>
        </authorList>
    </citation>
    <scope>NUCLEOTIDE SEQUENCE</scope>
</reference>
<protein>
    <submittedName>
        <fullName evidence="1">Uncharacterized protein</fullName>
    </submittedName>
</protein>
<dbReference type="Pfam" id="PF13424">
    <property type="entry name" value="TPR_12"/>
    <property type="match status" value="1"/>
</dbReference>
<feature type="non-terminal residue" evidence="1">
    <location>
        <position position="92"/>
    </location>
</feature>